<dbReference type="InterPro" id="IPR023753">
    <property type="entry name" value="FAD/NAD-binding_dom"/>
</dbReference>
<keyword evidence="8" id="KW-1185">Reference proteome</keyword>
<feature type="signal peptide" evidence="5">
    <location>
        <begin position="1"/>
        <end position="21"/>
    </location>
</feature>
<sequence>MAFKIATLVSVFLSLVVFVTAEAVPKTDYDVIVVGGGPAGLSAISGVSRVRRTTLLFDSQEYRNAPTREMHDVIGNDGTPPAEFRGLAREQIAKYPTAHFKNSTVTSIEPQGDGSFSAFTVSDDTGKKYTARKIVLATGVKDVLPDTPGLKENWGKGIWWCPWCDGYEHVDQPLGIIGNLSDALGSVLETNTQYSDIIAFVNGTQTPKGEEEATAQHEGWEEQLKAWNVKIDNRTIDSIERLQDGGKHRNATSGAQYDKFRVHFTEGKPVDRATFIVNFSTAQRSDLPLKMHLNVTDGKIVVADSQRTSKTGVFAIGDANSDGSTNVPHAMFSGKRAAVYVHVEMSREDTKSKISKRTDNLSRRELEQEANEAIASNLEPQWQRVQQKHKK</sequence>
<evidence type="ECO:0000256" key="3">
    <source>
        <dbReference type="ARBA" id="ARBA00023002"/>
    </source>
</evidence>
<evidence type="ECO:0000256" key="5">
    <source>
        <dbReference type="SAM" id="SignalP"/>
    </source>
</evidence>
<gene>
    <name evidence="7" type="ORF">N7492_003170</name>
</gene>
<feature type="domain" description="FAD/NAD(P)-binding" evidence="6">
    <location>
        <begin position="29"/>
        <end position="334"/>
    </location>
</feature>
<dbReference type="GO" id="GO:0097237">
    <property type="term" value="P:cellular response to toxic substance"/>
    <property type="evidence" value="ECO:0007669"/>
    <property type="project" value="UniProtKB-ARBA"/>
</dbReference>
<evidence type="ECO:0000313" key="7">
    <source>
        <dbReference type="EMBL" id="KAJ5179960.1"/>
    </source>
</evidence>
<proteinExistence type="inferred from homology"/>
<dbReference type="OrthoDB" id="4570620at2759"/>
<feature type="compositionally biased region" description="Basic and acidic residues" evidence="4">
    <location>
        <begin position="347"/>
        <end position="367"/>
    </location>
</feature>
<accession>A0A9W9IK33</accession>
<dbReference type="PRINTS" id="PR00469">
    <property type="entry name" value="PNDRDTASEII"/>
</dbReference>
<protein>
    <recommendedName>
        <fullName evidence="6">FAD/NAD(P)-binding domain-containing protein</fullName>
    </recommendedName>
</protein>
<dbReference type="AlphaFoldDB" id="A0A9W9IK33"/>
<feature type="region of interest" description="Disordered" evidence="4">
    <location>
        <begin position="347"/>
        <end position="368"/>
    </location>
</feature>
<reference evidence="7" key="1">
    <citation type="submission" date="2022-11" db="EMBL/GenBank/DDBJ databases">
        <authorList>
            <person name="Petersen C."/>
        </authorList>
    </citation>
    <scope>NUCLEOTIDE SEQUENCE</scope>
    <source>
        <strain evidence="7">IBT 21917</strain>
    </source>
</reference>
<dbReference type="PANTHER" id="PTHR48105">
    <property type="entry name" value="THIOREDOXIN REDUCTASE 1-RELATED-RELATED"/>
    <property type="match status" value="1"/>
</dbReference>
<dbReference type="Gene3D" id="3.50.50.60">
    <property type="entry name" value="FAD/NAD(P)-binding domain"/>
    <property type="match status" value="2"/>
</dbReference>
<evidence type="ECO:0000256" key="1">
    <source>
        <dbReference type="ARBA" id="ARBA00009333"/>
    </source>
</evidence>
<evidence type="ECO:0000259" key="6">
    <source>
        <dbReference type="Pfam" id="PF07992"/>
    </source>
</evidence>
<keyword evidence="5" id="KW-0732">Signal</keyword>
<evidence type="ECO:0000256" key="2">
    <source>
        <dbReference type="ARBA" id="ARBA00022630"/>
    </source>
</evidence>
<dbReference type="Proteomes" id="UP001146351">
    <property type="component" value="Unassembled WGS sequence"/>
</dbReference>
<dbReference type="EMBL" id="JAPQKO010000002">
    <property type="protein sequence ID" value="KAJ5179960.1"/>
    <property type="molecule type" value="Genomic_DNA"/>
</dbReference>
<evidence type="ECO:0000313" key="8">
    <source>
        <dbReference type="Proteomes" id="UP001146351"/>
    </source>
</evidence>
<dbReference type="InterPro" id="IPR036188">
    <property type="entry name" value="FAD/NAD-bd_sf"/>
</dbReference>
<comment type="caution">
    <text evidence="7">The sequence shown here is derived from an EMBL/GenBank/DDBJ whole genome shotgun (WGS) entry which is preliminary data.</text>
</comment>
<dbReference type="Pfam" id="PF07992">
    <property type="entry name" value="Pyr_redox_2"/>
    <property type="match status" value="1"/>
</dbReference>
<dbReference type="SUPFAM" id="SSF51905">
    <property type="entry name" value="FAD/NAD(P)-binding domain"/>
    <property type="match status" value="2"/>
</dbReference>
<keyword evidence="2" id="KW-0285">Flavoprotein</keyword>
<dbReference type="PRINTS" id="PR00368">
    <property type="entry name" value="FADPNR"/>
</dbReference>
<dbReference type="InterPro" id="IPR050097">
    <property type="entry name" value="Ferredoxin-NADP_redctase_2"/>
</dbReference>
<feature type="chain" id="PRO_5040894768" description="FAD/NAD(P)-binding domain-containing protein" evidence="5">
    <location>
        <begin position="22"/>
        <end position="391"/>
    </location>
</feature>
<comment type="similarity">
    <text evidence="1">Belongs to the class-II pyridine nucleotide-disulfide oxidoreductase family.</text>
</comment>
<dbReference type="GO" id="GO:0016491">
    <property type="term" value="F:oxidoreductase activity"/>
    <property type="evidence" value="ECO:0007669"/>
    <property type="project" value="UniProtKB-KW"/>
</dbReference>
<evidence type="ECO:0000256" key="4">
    <source>
        <dbReference type="SAM" id="MobiDB-lite"/>
    </source>
</evidence>
<keyword evidence="3" id="KW-0560">Oxidoreductase</keyword>
<organism evidence="7 8">
    <name type="scientific">Penicillium capsulatum</name>
    <dbReference type="NCBI Taxonomy" id="69766"/>
    <lineage>
        <taxon>Eukaryota</taxon>
        <taxon>Fungi</taxon>
        <taxon>Dikarya</taxon>
        <taxon>Ascomycota</taxon>
        <taxon>Pezizomycotina</taxon>
        <taxon>Eurotiomycetes</taxon>
        <taxon>Eurotiomycetidae</taxon>
        <taxon>Eurotiales</taxon>
        <taxon>Aspergillaceae</taxon>
        <taxon>Penicillium</taxon>
    </lineage>
</organism>
<reference evidence="7" key="2">
    <citation type="journal article" date="2023" name="IMA Fungus">
        <title>Comparative genomic study of the Penicillium genus elucidates a diverse pangenome and 15 lateral gene transfer events.</title>
        <authorList>
            <person name="Petersen C."/>
            <person name="Sorensen T."/>
            <person name="Nielsen M.R."/>
            <person name="Sondergaard T.E."/>
            <person name="Sorensen J.L."/>
            <person name="Fitzpatrick D.A."/>
            <person name="Frisvad J.C."/>
            <person name="Nielsen K.L."/>
        </authorList>
    </citation>
    <scope>NUCLEOTIDE SEQUENCE</scope>
    <source>
        <strain evidence="7">IBT 21917</strain>
    </source>
</reference>
<name>A0A9W9IK33_9EURO</name>